<gene>
    <name evidence="1" type="ORF">Pka01_57450</name>
</gene>
<proteinExistence type="predicted"/>
<dbReference type="RefSeq" id="WP_203885937.1">
    <property type="nucleotide sequence ID" value="NZ_BAABHH010000021.1"/>
</dbReference>
<reference evidence="1 2" key="1">
    <citation type="submission" date="2021-01" db="EMBL/GenBank/DDBJ databases">
        <title>Whole genome shotgun sequence of Planotetraspora kaengkrachanensis NBRC 104272.</title>
        <authorList>
            <person name="Komaki H."/>
            <person name="Tamura T."/>
        </authorList>
    </citation>
    <scope>NUCLEOTIDE SEQUENCE [LARGE SCALE GENOMIC DNA]</scope>
    <source>
        <strain evidence="1 2">NBRC 104272</strain>
    </source>
</reference>
<accession>A0A8J3V9K9</accession>
<sequence length="272" mass="29758">MLTRLAERGITDTPLHKEWAEIRQADPDEVEFCLAAARLGLDPYAEAEPYEQLIVRAANELQGNLFGDFLDAVEPATMGDALEWIRAARSTIVQATGATAAIELRQKIRAPQVSPGDRSWEKGWSQARAVRQALGLSGEEVFSLTPYISTIDGTPADRGLQAVAGTAEGAGPLAVIEPDRPISSRRFTLSRALWHYLWESEALFLVTSAYTDRQKVERAFAAELLAPADGIRELLGDAPESAVQDDLEGIADHFQVSPMVIKHQLENQLLVA</sequence>
<organism evidence="1 2">
    <name type="scientific">Planotetraspora kaengkrachanensis</name>
    <dbReference type="NCBI Taxonomy" id="575193"/>
    <lineage>
        <taxon>Bacteria</taxon>
        <taxon>Bacillati</taxon>
        <taxon>Actinomycetota</taxon>
        <taxon>Actinomycetes</taxon>
        <taxon>Streptosporangiales</taxon>
        <taxon>Streptosporangiaceae</taxon>
        <taxon>Planotetraspora</taxon>
    </lineage>
</organism>
<dbReference type="PANTHER" id="PTHR43236">
    <property type="entry name" value="ANTITOXIN HIGA1"/>
    <property type="match status" value="1"/>
</dbReference>
<keyword evidence="2" id="KW-1185">Reference proteome</keyword>
<name>A0A8J3V9K9_9ACTN</name>
<dbReference type="EMBL" id="BONV01000031">
    <property type="protein sequence ID" value="GIG82618.1"/>
    <property type="molecule type" value="Genomic_DNA"/>
</dbReference>
<dbReference type="InterPro" id="IPR052345">
    <property type="entry name" value="Rad_response_metalloprotease"/>
</dbReference>
<dbReference type="Proteomes" id="UP000630097">
    <property type="component" value="Unassembled WGS sequence"/>
</dbReference>
<evidence type="ECO:0000313" key="1">
    <source>
        <dbReference type="EMBL" id="GIG82618.1"/>
    </source>
</evidence>
<evidence type="ECO:0000313" key="2">
    <source>
        <dbReference type="Proteomes" id="UP000630097"/>
    </source>
</evidence>
<comment type="caution">
    <text evidence="1">The sequence shown here is derived from an EMBL/GenBank/DDBJ whole genome shotgun (WGS) entry which is preliminary data.</text>
</comment>
<evidence type="ECO:0008006" key="3">
    <source>
        <dbReference type="Google" id="ProtNLM"/>
    </source>
</evidence>
<dbReference type="AlphaFoldDB" id="A0A8J3V9K9"/>
<dbReference type="PANTHER" id="PTHR43236:SF2">
    <property type="entry name" value="BLL0069 PROTEIN"/>
    <property type="match status" value="1"/>
</dbReference>
<protein>
    <recommendedName>
        <fullName evidence="3">ImmA/IrrE family metallo-endopeptidase</fullName>
    </recommendedName>
</protein>